<dbReference type="InterPro" id="IPR050469">
    <property type="entry name" value="Diguanylate_Cyclase"/>
</dbReference>
<sequence>MTVAHAIAHADLRAVPGVLDRQAMQPTFESIAQAARASGRSLAVLTLDIDHFKDYQDEHGPAQAEQVLTQLAMLLQQLQPSSASLAYLGADEFMLILPDTGLAAAAELAERLRDRIATALAQLGGLRPLTATIGVAASPPNQDWQATTLLTLADARMTFAKRRLLPHHNLVWAGTLPSDWYLRLDVPAGIWPSL</sequence>
<dbReference type="EC" id="2.7.7.65" evidence="1"/>
<dbReference type="InterPro" id="IPR029787">
    <property type="entry name" value="Nucleotide_cyclase"/>
</dbReference>
<dbReference type="AlphaFoldDB" id="A0A4R6QNC0"/>
<feature type="domain" description="GGDEF" evidence="3">
    <location>
        <begin position="40"/>
        <end position="175"/>
    </location>
</feature>
<protein>
    <recommendedName>
        <fullName evidence="1">diguanylate cyclase</fullName>
        <ecNumber evidence="1">2.7.7.65</ecNumber>
    </recommendedName>
</protein>
<dbReference type="CDD" id="cd01949">
    <property type="entry name" value="GGDEF"/>
    <property type="match status" value="1"/>
</dbReference>
<dbReference type="SUPFAM" id="SSF55073">
    <property type="entry name" value="Nucleotide cyclase"/>
    <property type="match status" value="1"/>
</dbReference>
<dbReference type="InterPro" id="IPR043128">
    <property type="entry name" value="Rev_trsase/Diguanyl_cyclase"/>
</dbReference>
<comment type="caution">
    <text evidence="4">The sequence shown here is derived from an EMBL/GenBank/DDBJ whole genome shotgun (WGS) entry which is preliminary data.</text>
</comment>
<organism evidence="4 5">
    <name type="scientific">Roseateles toxinivorans</name>
    <dbReference type="NCBI Taxonomy" id="270368"/>
    <lineage>
        <taxon>Bacteria</taxon>
        <taxon>Pseudomonadati</taxon>
        <taxon>Pseudomonadota</taxon>
        <taxon>Betaproteobacteria</taxon>
        <taxon>Burkholderiales</taxon>
        <taxon>Sphaerotilaceae</taxon>
        <taxon>Roseateles</taxon>
    </lineage>
</organism>
<comment type="catalytic activity">
    <reaction evidence="2">
        <text>2 GTP = 3',3'-c-di-GMP + 2 diphosphate</text>
        <dbReference type="Rhea" id="RHEA:24898"/>
        <dbReference type="ChEBI" id="CHEBI:33019"/>
        <dbReference type="ChEBI" id="CHEBI:37565"/>
        <dbReference type="ChEBI" id="CHEBI:58805"/>
        <dbReference type="EC" id="2.7.7.65"/>
    </reaction>
</comment>
<gene>
    <name evidence="4" type="ORF">DES47_104243</name>
</gene>
<evidence type="ECO:0000256" key="2">
    <source>
        <dbReference type="ARBA" id="ARBA00034247"/>
    </source>
</evidence>
<dbReference type="PANTHER" id="PTHR45138">
    <property type="entry name" value="REGULATORY COMPONENTS OF SENSORY TRANSDUCTION SYSTEM"/>
    <property type="match status" value="1"/>
</dbReference>
<dbReference type="EMBL" id="SNXS01000004">
    <property type="protein sequence ID" value="TDP63961.1"/>
    <property type="molecule type" value="Genomic_DNA"/>
</dbReference>
<dbReference type="InParanoid" id="A0A4R6QNC0"/>
<name>A0A4R6QNC0_9BURK</name>
<dbReference type="RefSeq" id="WP_166652033.1">
    <property type="nucleotide sequence ID" value="NZ_SNXS01000004.1"/>
</dbReference>
<dbReference type="Proteomes" id="UP000295361">
    <property type="component" value="Unassembled WGS sequence"/>
</dbReference>
<dbReference type="GO" id="GO:0052621">
    <property type="term" value="F:diguanylate cyclase activity"/>
    <property type="evidence" value="ECO:0007669"/>
    <property type="project" value="UniProtKB-EC"/>
</dbReference>
<proteinExistence type="predicted"/>
<dbReference type="InterPro" id="IPR000160">
    <property type="entry name" value="GGDEF_dom"/>
</dbReference>
<dbReference type="PROSITE" id="PS50887">
    <property type="entry name" value="GGDEF"/>
    <property type="match status" value="1"/>
</dbReference>
<keyword evidence="5" id="KW-1185">Reference proteome</keyword>
<dbReference type="NCBIfam" id="TIGR00254">
    <property type="entry name" value="GGDEF"/>
    <property type="match status" value="1"/>
</dbReference>
<dbReference type="Pfam" id="PF00990">
    <property type="entry name" value="GGDEF"/>
    <property type="match status" value="1"/>
</dbReference>
<dbReference type="SMART" id="SM00267">
    <property type="entry name" value="GGDEF"/>
    <property type="match status" value="1"/>
</dbReference>
<reference evidence="4 5" key="1">
    <citation type="submission" date="2019-03" db="EMBL/GenBank/DDBJ databases">
        <title>Genomic Encyclopedia of Type Strains, Phase IV (KMG-IV): sequencing the most valuable type-strain genomes for metagenomic binning, comparative biology and taxonomic classification.</title>
        <authorList>
            <person name="Goeker M."/>
        </authorList>
    </citation>
    <scope>NUCLEOTIDE SEQUENCE [LARGE SCALE GENOMIC DNA]</scope>
    <source>
        <strain evidence="4 5">DSM 16998</strain>
    </source>
</reference>
<dbReference type="PANTHER" id="PTHR45138:SF9">
    <property type="entry name" value="DIGUANYLATE CYCLASE DGCM-RELATED"/>
    <property type="match status" value="1"/>
</dbReference>
<evidence type="ECO:0000313" key="4">
    <source>
        <dbReference type="EMBL" id="TDP63961.1"/>
    </source>
</evidence>
<evidence type="ECO:0000313" key="5">
    <source>
        <dbReference type="Proteomes" id="UP000295361"/>
    </source>
</evidence>
<dbReference type="Gene3D" id="3.30.70.270">
    <property type="match status" value="1"/>
</dbReference>
<evidence type="ECO:0000259" key="3">
    <source>
        <dbReference type="PROSITE" id="PS50887"/>
    </source>
</evidence>
<accession>A0A4R6QNC0</accession>
<evidence type="ECO:0000256" key="1">
    <source>
        <dbReference type="ARBA" id="ARBA00012528"/>
    </source>
</evidence>